<dbReference type="SMART" id="SM00028">
    <property type="entry name" value="TPR"/>
    <property type="match status" value="6"/>
</dbReference>
<feature type="domain" description="Polysaccharide biosynthesis enzyme WcbI" evidence="4">
    <location>
        <begin position="7"/>
        <end position="210"/>
    </location>
</feature>
<keyword evidence="1" id="KW-0677">Repeat</keyword>
<reference evidence="5" key="1">
    <citation type="submission" date="2023-07" db="EMBL/GenBank/DDBJ databases">
        <authorList>
            <person name="Kim M."/>
        </authorList>
    </citation>
    <scope>NUCLEOTIDE SEQUENCE</scope>
    <source>
        <strain evidence="5">BIUV-7</strain>
    </source>
</reference>
<dbReference type="SUPFAM" id="SSF48452">
    <property type="entry name" value="TPR-like"/>
    <property type="match status" value="1"/>
</dbReference>
<dbReference type="Pfam" id="PF18588">
    <property type="entry name" value="WcbI"/>
    <property type="match status" value="1"/>
</dbReference>
<evidence type="ECO:0000259" key="4">
    <source>
        <dbReference type="Pfam" id="PF18588"/>
    </source>
</evidence>
<feature type="repeat" description="TPR" evidence="3">
    <location>
        <begin position="307"/>
        <end position="340"/>
    </location>
</feature>
<sequence>MRRKQVRVIGNCQAWAVASFYRDFVGAPNGEDVKVVDDLGLDAAALRVAVQDADVVIVQERDFKHGLSKEELGGNLDVFGFPLVMAGFMWPHANEPHINNVSEWPISDGPYPSQMGDSYLNRLISRGVSPEDALDQYLSLDIAKAAHIDRLMELYLDRQRQRDAAVGFNIAPIIEAEFRTRKLFLTAEHPDAWLFGVIAKQLFESMNVPGDIISNALSTLTRSPFPPTELALHPGVIKHFGLTFADQDDTYRFAEEGRITFSEYVLRYMRYESNPKLREAIYMAGKEDPSLTLQRLDQALVGSPQSIRAHSSRAEMLRLLNRLTEAEAAYHEAILLDPDNADLYVELARMLSRAGQCDRAEEFARIAIAKEPAHGGPYVMLAEALIYSGRIAEALEPGRRGIRLSPGDAHGHRMYAIALHASGRLEEAEQVVRQGLLIQPSSADHRNLLAETLEGQERRSESLEALEDALETGCKNDQTYSLLGNFLMRAGELDRAEQVFSEGADLYGHFRPDLRDCARQVQQMRSMA</sequence>
<dbReference type="EMBL" id="JAUOTP010000002">
    <property type="protein sequence ID" value="MDO6413691.1"/>
    <property type="molecule type" value="Genomic_DNA"/>
</dbReference>
<dbReference type="Pfam" id="PF13432">
    <property type="entry name" value="TPR_16"/>
    <property type="match status" value="3"/>
</dbReference>
<dbReference type="Gene3D" id="1.25.40.10">
    <property type="entry name" value="Tetratricopeptide repeat domain"/>
    <property type="match status" value="1"/>
</dbReference>
<dbReference type="RefSeq" id="WP_303540322.1">
    <property type="nucleotide sequence ID" value="NZ_JAUOTP010000002.1"/>
</dbReference>
<evidence type="ECO:0000256" key="2">
    <source>
        <dbReference type="ARBA" id="ARBA00022803"/>
    </source>
</evidence>
<organism evidence="5 6">
    <name type="scientific">Sphingomonas natans</name>
    <dbReference type="NCBI Taxonomy" id="3063330"/>
    <lineage>
        <taxon>Bacteria</taxon>
        <taxon>Pseudomonadati</taxon>
        <taxon>Pseudomonadota</taxon>
        <taxon>Alphaproteobacteria</taxon>
        <taxon>Sphingomonadales</taxon>
        <taxon>Sphingomonadaceae</taxon>
        <taxon>Sphingomonas</taxon>
    </lineage>
</organism>
<dbReference type="PANTHER" id="PTHR45586">
    <property type="entry name" value="TPR REPEAT-CONTAINING PROTEIN PA4667"/>
    <property type="match status" value="1"/>
</dbReference>
<keyword evidence="6" id="KW-1185">Reference proteome</keyword>
<gene>
    <name evidence="5" type="ORF">Q4F19_04780</name>
</gene>
<protein>
    <submittedName>
        <fullName evidence="5">WcbI family polysaccharide biosynthesis putative acetyltransferase</fullName>
    </submittedName>
</protein>
<dbReference type="InterPro" id="IPR011990">
    <property type="entry name" value="TPR-like_helical_dom_sf"/>
</dbReference>
<dbReference type="InterPro" id="IPR019734">
    <property type="entry name" value="TPR_rpt"/>
</dbReference>
<dbReference type="Proteomes" id="UP001169764">
    <property type="component" value="Unassembled WGS sequence"/>
</dbReference>
<evidence type="ECO:0000313" key="6">
    <source>
        <dbReference type="Proteomes" id="UP001169764"/>
    </source>
</evidence>
<accession>A0ABT8Y5V6</accession>
<name>A0ABT8Y5V6_9SPHN</name>
<dbReference type="PANTHER" id="PTHR45586:SF1">
    <property type="entry name" value="LIPOPOLYSACCHARIDE ASSEMBLY PROTEIN B"/>
    <property type="match status" value="1"/>
</dbReference>
<evidence type="ECO:0000256" key="3">
    <source>
        <dbReference type="PROSITE-ProRule" id="PRU00339"/>
    </source>
</evidence>
<proteinExistence type="predicted"/>
<evidence type="ECO:0000313" key="5">
    <source>
        <dbReference type="EMBL" id="MDO6413691.1"/>
    </source>
</evidence>
<dbReference type="Gene3D" id="3.40.50.12080">
    <property type="match status" value="1"/>
</dbReference>
<dbReference type="InterPro" id="IPR051012">
    <property type="entry name" value="CellSynth/LPSAsmb/PSIAsmb"/>
</dbReference>
<comment type="caution">
    <text evidence="5">The sequence shown here is derived from an EMBL/GenBank/DDBJ whole genome shotgun (WGS) entry which is preliminary data.</text>
</comment>
<dbReference type="InterPro" id="IPR041307">
    <property type="entry name" value="WcbI"/>
</dbReference>
<evidence type="ECO:0000256" key="1">
    <source>
        <dbReference type="ARBA" id="ARBA00022737"/>
    </source>
</evidence>
<keyword evidence="2 3" id="KW-0802">TPR repeat</keyword>
<dbReference type="PROSITE" id="PS50005">
    <property type="entry name" value="TPR"/>
    <property type="match status" value="1"/>
</dbReference>